<evidence type="ECO:0000313" key="2">
    <source>
        <dbReference type="EMBL" id="KKL46738.1"/>
    </source>
</evidence>
<organism evidence="2">
    <name type="scientific">marine sediment metagenome</name>
    <dbReference type="NCBI Taxonomy" id="412755"/>
    <lineage>
        <taxon>unclassified sequences</taxon>
        <taxon>metagenomes</taxon>
        <taxon>ecological metagenomes</taxon>
    </lineage>
</organism>
<dbReference type="EMBL" id="LAZR01033923">
    <property type="protein sequence ID" value="KKL46738.1"/>
    <property type="molecule type" value="Genomic_DNA"/>
</dbReference>
<comment type="caution">
    <text evidence="2">The sequence shown here is derived from an EMBL/GenBank/DDBJ whole genome shotgun (WGS) entry which is preliminary data.</text>
</comment>
<name>A0A0F9CBF9_9ZZZZ</name>
<accession>A0A0F9CBF9</accession>
<dbReference type="Pfam" id="PF01575">
    <property type="entry name" value="MaoC_dehydratas"/>
    <property type="match status" value="1"/>
</dbReference>
<dbReference type="SUPFAM" id="SSF54637">
    <property type="entry name" value="Thioesterase/thiol ester dehydrase-isomerase"/>
    <property type="match status" value="1"/>
</dbReference>
<reference evidence="2" key="1">
    <citation type="journal article" date="2015" name="Nature">
        <title>Complex archaea that bridge the gap between prokaryotes and eukaryotes.</title>
        <authorList>
            <person name="Spang A."/>
            <person name="Saw J.H."/>
            <person name="Jorgensen S.L."/>
            <person name="Zaremba-Niedzwiedzka K."/>
            <person name="Martijn J."/>
            <person name="Lind A.E."/>
            <person name="van Eijk R."/>
            <person name="Schleper C."/>
            <person name="Guy L."/>
            <person name="Ettema T.J."/>
        </authorList>
    </citation>
    <scope>NUCLEOTIDE SEQUENCE</scope>
</reference>
<sequence>MSEQLCGQSDWLTINQDQINQFADVTQDHQYLHVDPERAAKTPLGGTIAHGFLYLSLLPHLMLDELLNQIGQVTILNYGMNRLRFIAPVHEGSSVRLNWKVLSDEAKGDGRLLTVEAIMDIQGGNKPAMMGEWLLYIT</sequence>
<dbReference type="PANTHER" id="PTHR42993:SF1">
    <property type="entry name" value="MAOC-LIKE DEHYDRATASE DOMAIN-CONTAINING PROTEIN"/>
    <property type="match status" value="1"/>
</dbReference>
<dbReference type="InterPro" id="IPR029069">
    <property type="entry name" value="HotDog_dom_sf"/>
</dbReference>
<evidence type="ECO:0000259" key="1">
    <source>
        <dbReference type="Pfam" id="PF01575"/>
    </source>
</evidence>
<dbReference type="AlphaFoldDB" id="A0A0F9CBF9"/>
<proteinExistence type="predicted"/>
<dbReference type="PANTHER" id="PTHR42993">
    <property type="entry name" value="MAOC-LIKE DEHYDRATASE DOMAIN-CONTAINING PROTEIN"/>
    <property type="match status" value="1"/>
</dbReference>
<dbReference type="CDD" id="cd03450">
    <property type="entry name" value="NodN"/>
    <property type="match status" value="1"/>
</dbReference>
<gene>
    <name evidence="2" type="ORF">LCGC14_2342560</name>
</gene>
<dbReference type="Gene3D" id="3.10.129.10">
    <property type="entry name" value="Hotdog Thioesterase"/>
    <property type="match status" value="1"/>
</dbReference>
<feature type="domain" description="MaoC-like" evidence="1">
    <location>
        <begin position="7"/>
        <end position="105"/>
    </location>
</feature>
<dbReference type="InterPro" id="IPR002539">
    <property type="entry name" value="MaoC-like_dom"/>
</dbReference>
<dbReference type="InterPro" id="IPR039375">
    <property type="entry name" value="NodN-like"/>
</dbReference>
<protein>
    <recommendedName>
        <fullName evidence="1">MaoC-like domain-containing protein</fullName>
    </recommendedName>
</protein>